<dbReference type="AlphaFoldDB" id="A0A2P2N809"/>
<dbReference type="EMBL" id="GGEC01058128">
    <property type="protein sequence ID" value="MBX38612.1"/>
    <property type="molecule type" value="Transcribed_RNA"/>
</dbReference>
<organism evidence="1">
    <name type="scientific">Rhizophora mucronata</name>
    <name type="common">Asiatic mangrove</name>
    <dbReference type="NCBI Taxonomy" id="61149"/>
    <lineage>
        <taxon>Eukaryota</taxon>
        <taxon>Viridiplantae</taxon>
        <taxon>Streptophyta</taxon>
        <taxon>Embryophyta</taxon>
        <taxon>Tracheophyta</taxon>
        <taxon>Spermatophyta</taxon>
        <taxon>Magnoliopsida</taxon>
        <taxon>eudicotyledons</taxon>
        <taxon>Gunneridae</taxon>
        <taxon>Pentapetalae</taxon>
        <taxon>rosids</taxon>
        <taxon>fabids</taxon>
        <taxon>Malpighiales</taxon>
        <taxon>Rhizophoraceae</taxon>
        <taxon>Rhizophora</taxon>
    </lineage>
</organism>
<evidence type="ECO:0000313" key="1">
    <source>
        <dbReference type="EMBL" id="MBX38612.1"/>
    </source>
</evidence>
<reference evidence="1" key="1">
    <citation type="submission" date="2018-02" db="EMBL/GenBank/DDBJ databases">
        <title>Rhizophora mucronata_Transcriptome.</title>
        <authorList>
            <person name="Meera S.P."/>
            <person name="Sreeshan A."/>
            <person name="Augustine A."/>
        </authorList>
    </citation>
    <scope>NUCLEOTIDE SEQUENCE</scope>
    <source>
        <tissue evidence="1">Leaf</tissue>
    </source>
</reference>
<protein>
    <submittedName>
        <fullName evidence="1">Uncharacterized protein</fullName>
    </submittedName>
</protein>
<proteinExistence type="predicted"/>
<sequence>MNKQNRTRILDTKSVNII</sequence>
<name>A0A2P2N809_RHIMU</name>
<accession>A0A2P2N809</accession>